<dbReference type="Gene3D" id="3.90.650.10">
    <property type="entry name" value="PurM-like C-terminal domain"/>
    <property type="match status" value="1"/>
</dbReference>
<dbReference type="FunFam" id="3.30.1330.10:FF:000019">
    <property type="entry name" value="Phosphoribosylformylglycinamidine synthase"/>
    <property type="match status" value="1"/>
</dbReference>
<dbReference type="CDD" id="cd01740">
    <property type="entry name" value="GATase1_FGAR_AT"/>
    <property type="match status" value="1"/>
</dbReference>
<dbReference type="FunFam" id="3.90.650.10:FF:000020">
    <property type="entry name" value="Phosphoribosylformylglycinamidine synthase"/>
    <property type="match status" value="1"/>
</dbReference>
<dbReference type="RefSeq" id="WP_001042250.1">
    <property type="nucleotide sequence ID" value="NZ_CAXOLC010000014.1"/>
</dbReference>
<dbReference type="InterPro" id="IPR036676">
    <property type="entry name" value="PurM-like_C_sf"/>
</dbReference>
<evidence type="ECO:0000313" key="11">
    <source>
        <dbReference type="Proteomes" id="UP000093122"/>
    </source>
</evidence>
<dbReference type="EMBL" id="QHGZ01000211">
    <property type="protein sequence ID" value="RDY78687.1"/>
    <property type="molecule type" value="Genomic_DNA"/>
</dbReference>
<evidence type="ECO:0000313" key="9">
    <source>
        <dbReference type="EMBL" id="OCM72467.1"/>
    </source>
</evidence>
<protein>
    <submittedName>
        <fullName evidence="10">Phosphoribosylformylglycinamidine synthase</fullName>
    </submittedName>
</protein>
<organism evidence="10 12">
    <name type="scientific">Streptococcus agalactiae</name>
    <dbReference type="NCBI Taxonomy" id="1311"/>
    <lineage>
        <taxon>Bacteria</taxon>
        <taxon>Bacillati</taxon>
        <taxon>Bacillota</taxon>
        <taxon>Bacilli</taxon>
        <taxon>Lactobacillales</taxon>
        <taxon>Streptococcaceae</taxon>
        <taxon>Streptococcus</taxon>
    </lineage>
</organism>
<dbReference type="PANTHER" id="PTHR10099">
    <property type="entry name" value="PHOSPHORIBOSYLFORMYLGLYCINAMIDINE SYNTHASE"/>
    <property type="match status" value="1"/>
</dbReference>
<dbReference type="EMBL" id="MAWT01000005">
    <property type="protein sequence ID" value="OCM72467.1"/>
    <property type="molecule type" value="Genomic_DNA"/>
</dbReference>
<name>A0A7V8A098_STRAG</name>
<evidence type="ECO:0000256" key="2">
    <source>
        <dbReference type="ARBA" id="ARBA00022723"/>
    </source>
</evidence>
<evidence type="ECO:0000313" key="10">
    <source>
        <dbReference type="EMBL" id="RDY78687.1"/>
    </source>
</evidence>
<dbReference type="SMART" id="SM01211">
    <property type="entry name" value="GATase_5"/>
    <property type="match status" value="1"/>
</dbReference>
<dbReference type="SUPFAM" id="SSF56042">
    <property type="entry name" value="PurM C-terminal domain-like"/>
    <property type="match status" value="2"/>
</dbReference>
<evidence type="ECO:0000256" key="4">
    <source>
        <dbReference type="ARBA" id="ARBA00022755"/>
    </source>
</evidence>
<evidence type="ECO:0000256" key="5">
    <source>
        <dbReference type="ARBA" id="ARBA00022840"/>
    </source>
</evidence>
<feature type="domain" description="PurM-like C-terminal" evidence="7">
    <location>
        <begin position="439"/>
        <end position="591"/>
    </location>
</feature>
<dbReference type="GO" id="GO:0046872">
    <property type="term" value="F:metal ion binding"/>
    <property type="evidence" value="ECO:0007669"/>
    <property type="project" value="UniProtKB-KW"/>
</dbReference>
<dbReference type="InterPro" id="IPR041609">
    <property type="entry name" value="PurL_linker"/>
</dbReference>
<dbReference type="Pfam" id="PF02769">
    <property type="entry name" value="AIRS_C"/>
    <property type="match status" value="1"/>
</dbReference>
<keyword evidence="3" id="KW-0547">Nucleotide-binding</keyword>
<dbReference type="CDD" id="cd02204">
    <property type="entry name" value="PurL_repeat2"/>
    <property type="match status" value="1"/>
</dbReference>
<dbReference type="AlphaFoldDB" id="A0A7V8A098"/>
<evidence type="ECO:0000256" key="1">
    <source>
        <dbReference type="ARBA" id="ARBA00022598"/>
    </source>
</evidence>
<dbReference type="SUPFAM" id="SSF52317">
    <property type="entry name" value="Class I glutamine amidotransferase-like"/>
    <property type="match status" value="1"/>
</dbReference>
<reference evidence="10 12" key="2">
    <citation type="journal article" date="2018" name="Emerg. Microbes Infect.">
        <title>Phenotypic and molecular analysis of nontypeable Group B streptococci: identification of cps2a and hybrid cps2a/cps5 Group B streptococcal capsule gene clusters.</title>
        <authorList>
            <person name="Alhhazmi A."/>
            <person name="Tyrrell G.J."/>
        </authorList>
    </citation>
    <scope>NUCLEOTIDE SEQUENCE [LARGE SCALE GENOMIC DNA]</scope>
    <source>
        <strain evidence="10 12">PLGBS17</strain>
    </source>
</reference>
<reference evidence="9 11" key="1">
    <citation type="journal article" date="2016" name="Sci. Rep.">
        <title>Serotype IV Streptococcus agalactiae ST-452 has arisen from large genomic recombination events between CC23 and the hypervirulent CC17 lineages.</title>
        <authorList>
            <person name="Campisi E."/>
            <person name="Rinaudo C.D."/>
            <person name="Donati C."/>
            <person name="Barucco M."/>
            <person name="Torricelli G."/>
            <person name="Edwards M.S."/>
            <person name="Baker C.J."/>
            <person name="Margarit I."/>
            <person name="Rosini R."/>
        </authorList>
    </citation>
    <scope>NUCLEOTIDE SEQUENCE [LARGE SCALE GENOMIC DNA]</scope>
    <source>
        <strain evidence="9 11">CZ-PW-140</strain>
    </source>
</reference>
<dbReference type="CDD" id="cd02203">
    <property type="entry name" value="PurL_repeat1"/>
    <property type="match status" value="1"/>
</dbReference>
<comment type="caution">
    <text evidence="10">The sequence shown here is derived from an EMBL/GenBank/DDBJ whole genome shotgun (WGS) entry which is preliminary data.</text>
</comment>
<evidence type="ECO:0000256" key="6">
    <source>
        <dbReference type="ARBA" id="ARBA00022842"/>
    </source>
</evidence>
<evidence type="ECO:0000259" key="7">
    <source>
        <dbReference type="Pfam" id="PF02769"/>
    </source>
</evidence>
<keyword evidence="4" id="KW-0658">Purine biosynthesis</keyword>
<dbReference type="Proteomes" id="UP000093122">
    <property type="component" value="Unassembled WGS sequence"/>
</dbReference>
<keyword evidence="5" id="KW-0067">ATP-binding</keyword>
<dbReference type="FunFam" id="3.30.1330.10:FF:000013">
    <property type="entry name" value="Phosphoribosylformylglycinamidine synthase"/>
    <property type="match status" value="1"/>
</dbReference>
<accession>A0A7V8A098</accession>
<dbReference type="FunFam" id="3.40.50.880:FF:000070">
    <property type="entry name" value="Phosphoribosylformylglycinamidine synthase"/>
    <property type="match status" value="1"/>
</dbReference>
<dbReference type="GO" id="GO:0006164">
    <property type="term" value="P:purine nucleotide biosynthetic process"/>
    <property type="evidence" value="ECO:0007669"/>
    <property type="project" value="UniProtKB-KW"/>
</dbReference>
<keyword evidence="1" id="KW-0436">Ligase</keyword>
<dbReference type="InterPro" id="IPR029062">
    <property type="entry name" value="Class_I_gatase-like"/>
</dbReference>
<dbReference type="PANTHER" id="PTHR10099:SF1">
    <property type="entry name" value="PHOSPHORIBOSYLFORMYLGLYCINAMIDINE SYNTHASE"/>
    <property type="match status" value="1"/>
</dbReference>
<dbReference type="Gene3D" id="3.30.1330.10">
    <property type="entry name" value="PurM-like, N-terminal domain"/>
    <property type="match status" value="2"/>
</dbReference>
<dbReference type="InterPro" id="IPR010141">
    <property type="entry name" value="FGAM_synthase"/>
</dbReference>
<sequence length="1241" mass="134988">MNKRIFVEKKADFDIKSASLVKELTHNLQLTSLKDLRIVQVYDVFNLAEDLLARAEKHIFSEQVTDCLLTETEITAELDKVAFFAIEALPGQFDQRAASSQESLLLLGSDSQVKVNTAQLYLVNKDIAEAELEAVKNYLLNPVDSRFKDITLPLEEQAFSVSDKTIPSLDFFETYKADDFAAYKAEQGLAMEVDDLLFIQDYFKSIGRVPTETELKVLDTYWSDHCRHTTFETELKNIDFSASKFQKQLQATYDKYIAMRDELGRSEKPQTLMDMATIFGRYERANGRLDDMEVSDEINACSVEIEVDVDGVKEPWLLMFKNETHNHPTEIEPFGGAATCIGGAIRDPLSGRSYVYQAMRISGAGDITTPIAETRAGKLPQQVISKTAAHGYSSYGNQIGLATTYVREYFHPGFVAKRMELGAVVGAAPKENVVREKPEAGDVVILLGGKTGRDGVGGATGSSKVQTVESVETAGAEVQKGNAIEERKIQRLFRNGNVTRLIKKSNDFGAGGVCVAIGELADGLEIDLDKVPLKYQGLNGTEIAISESQERMSVVVRPSDVDTFIAACNKENIDAVVVATITAKPNLVMTWDGETIVDLERRFLDTNGVRVVVDAKVVDKDLTVPEVRTTSAETLEADTLKVLSDLNHASQKGLQTIFDSSVGRSTVNHPIGGRYQITPTESSVQKLPVQHGVTTTASVMAQGYNPYIAEWSPYHGAAYAVIEATARLVATGADWSRARFSYQEYFERMDKQAERFGQPVSALLGSIEAQIQLGLPSIGGKDSMSGTFEELTVPPTLVAFGVTTADSRKVLSPEFKAAGENIYYIPGQAISEDIDFDLIKANFSQFETIQAQHKITAASAVKYGGVLESLALMTFGNRIGASVEIAELDSSLTAQLGGFVFTSAEEIADSVKIGQTQAAFTLTVNGNDLAGASLLSVFEGKLEEVYPTEFEQADALEEVPAVVSDTVIKAKETIEKPVVYIPVFPGTNSEYDSAKAFEQVGASVNLVAFVTLNEAAIADSVDTMVANIAKANIIFFAGGFSAADEPDGSAKFIVNILLNKKVRAAIDSFIEKGGLIIGICNGFQALVKSGLLPYGNFEEAGETSPTLFYNDANQHVAKMVETRIANTNSPWLVGVEVGDIHAIPVSHGEGKFVVSASEFAELRDNGQIWSQYVDFDGQPSMDSKYNPNGSVNAIEGITSKNGQIIGKMGHSERWEDGLFQNIPGNKDQALFASAVKYFTGK</sequence>
<dbReference type="GO" id="GO:0004642">
    <property type="term" value="F:phosphoribosylformylglycinamidine synthase activity"/>
    <property type="evidence" value="ECO:0007669"/>
    <property type="project" value="TreeGrafter"/>
</dbReference>
<evidence type="ECO:0000313" key="12">
    <source>
        <dbReference type="Proteomes" id="UP000256718"/>
    </source>
</evidence>
<dbReference type="Proteomes" id="UP000256718">
    <property type="component" value="Unassembled WGS sequence"/>
</dbReference>
<dbReference type="InterPro" id="IPR010918">
    <property type="entry name" value="PurM-like_C_dom"/>
</dbReference>
<keyword evidence="2" id="KW-0479">Metal-binding</keyword>
<dbReference type="Gene3D" id="3.40.50.880">
    <property type="match status" value="1"/>
</dbReference>
<dbReference type="KEGG" id="sage:EN72_00295"/>
<evidence type="ECO:0000256" key="3">
    <source>
        <dbReference type="ARBA" id="ARBA00022741"/>
    </source>
</evidence>
<dbReference type="NCBIfam" id="TIGR01857">
    <property type="entry name" value="FGAM-synthase"/>
    <property type="match status" value="1"/>
</dbReference>
<dbReference type="GO" id="GO:0005737">
    <property type="term" value="C:cytoplasm"/>
    <property type="evidence" value="ECO:0007669"/>
    <property type="project" value="TreeGrafter"/>
</dbReference>
<gene>
    <name evidence="9" type="ORF">AX245_06130</name>
    <name evidence="10" type="ORF">C4618_10080</name>
</gene>
<feature type="domain" description="Phosphoribosylformylglycinamidine synthase linker" evidence="8">
    <location>
        <begin position="182"/>
        <end position="228"/>
    </location>
</feature>
<dbReference type="GO" id="GO:0005524">
    <property type="term" value="F:ATP binding"/>
    <property type="evidence" value="ECO:0007669"/>
    <property type="project" value="UniProtKB-KW"/>
</dbReference>
<proteinExistence type="predicted"/>
<dbReference type="Pfam" id="PF18072">
    <property type="entry name" value="FGAR-AT_linker"/>
    <property type="match status" value="1"/>
</dbReference>
<evidence type="ECO:0000259" key="8">
    <source>
        <dbReference type="Pfam" id="PF18072"/>
    </source>
</evidence>
<dbReference type="Pfam" id="PF13507">
    <property type="entry name" value="GATase_5"/>
    <property type="match status" value="1"/>
</dbReference>
<keyword evidence="6" id="KW-0460">Magnesium</keyword>
<dbReference type="SUPFAM" id="SSF55326">
    <property type="entry name" value="PurM N-terminal domain-like"/>
    <property type="match status" value="2"/>
</dbReference>
<dbReference type="InterPro" id="IPR036921">
    <property type="entry name" value="PurM-like_N_sf"/>
</dbReference>